<evidence type="ECO:0000313" key="7">
    <source>
        <dbReference type="Ensembl" id="ENSOMEP00000020761.1"/>
    </source>
</evidence>
<proteinExistence type="inferred from homology"/>
<evidence type="ECO:0000256" key="5">
    <source>
        <dbReference type="SAM" id="Phobius"/>
    </source>
</evidence>
<dbReference type="PaxDb" id="30732-ENSOMEP00000020761"/>
<protein>
    <recommendedName>
        <fullName evidence="6">THD domain-containing protein</fullName>
    </recommendedName>
</protein>
<dbReference type="GO" id="GO:0005164">
    <property type="term" value="F:tumor necrosis factor receptor binding"/>
    <property type="evidence" value="ECO:0007669"/>
    <property type="project" value="InterPro"/>
</dbReference>
<dbReference type="Gene3D" id="2.60.120.40">
    <property type="match status" value="1"/>
</dbReference>
<dbReference type="SUPFAM" id="SSF49842">
    <property type="entry name" value="TNF-like"/>
    <property type="match status" value="1"/>
</dbReference>
<sequence>MLSAKRQLIYEGGADSMEQECVCAEEGLHGVSAACRRSSGWRWLQRTALLLVMALILLLFVVLVLLVIVGVERNKPPHHDEQVSLLFTNSQALNSTFLFFFLVAENQTSGQQIQWETEVGNAFYHGGFSYADGDLVVPRSGMYRVFLQVTFQIPKCENQVLSCNVSSWSEAYPQYEEILKTDDFVKDDNSNMDCTKTLYTSHRQCYVGVSREIVQLLDVGKQGRAYSKTKVQPITQRGISNELLCRN</sequence>
<dbReference type="Pfam" id="PF00229">
    <property type="entry name" value="TNF"/>
    <property type="match status" value="1"/>
</dbReference>
<organism evidence="7 8">
    <name type="scientific">Oryzias melastigma</name>
    <name type="common">Marine medaka</name>
    <dbReference type="NCBI Taxonomy" id="30732"/>
    <lineage>
        <taxon>Eukaryota</taxon>
        <taxon>Metazoa</taxon>
        <taxon>Chordata</taxon>
        <taxon>Craniata</taxon>
        <taxon>Vertebrata</taxon>
        <taxon>Euteleostomi</taxon>
        <taxon>Actinopterygii</taxon>
        <taxon>Neopterygii</taxon>
        <taxon>Teleostei</taxon>
        <taxon>Neoteleostei</taxon>
        <taxon>Acanthomorphata</taxon>
        <taxon>Ovalentaria</taxon>
        <taxon>Atherinomorphae</taxon>
        <taxon>Beloniformes</taxon>
        <taxon>Adrianichthyidae</taxon>
        <taxon>Oryziinae</taxon>
        <taxon>Oryzias</taxon>
    </lineage>
</organism>
<accession>A0A3B3CT40</accession>
<comment type="similarity">
    <text evidence="2">Belongs to the tumor necrosis factor family.</text>
</comment>
<dbReference type="GO" id="GO:0006955">
    <property type="term" value="P:immune response"/>
    <property type="evidence" value="ECO:0007669"/>
    <property type="project" value="InterPro"/>
</dbReference>
<keyword evidence="3" id="KW-0202">Cytokine</keyword>
<keyword evidence="4 5" id="KW-0472">Membrane</keyword>
<dbReference type="InterPro" id="IPR006052">
    <property type="entry name" value="TNF_dom"/>
</dbReference>
<dbReference type="Proteomes" id="UP000261560">
    <property type="component" value="Unplaced"/>
</dbReference>
<evidence type="ECO:0000256" key="4">
    <source>
        <dbReference type="ARBA" id="ARBA00023136"/>
    </source>
</evidence>
<dbReference type="GO" id="GO:0005615">
    <property type="term" value="C:extracellular space"/>
    <property type="evidence" value="ECO:0007669"/>
    <property type="project" value="UniProtKB-KW"/>
</dbReference>
<evidence type="ECO:0000313" key="8">
    <source>
        <dbReference type="Proteomes" id="UP000261560"/>
    </source>
</evidence>
<evidence type="ECO:0000256" key="3">
    <source>
        <dbReference type="ARBA" id="ARBA00022514"/>
    </source>
</evidence>
<feature type="domain" description="THD" evidence="6">
    <location>
        <begin position="98"/>
        <end position="247"/>
    </location>
</feature>
<dbReference type="PROSITE" id="PS50049">
    <property type="entry name" value="THD_2"/>
    <property type="match status" value="1"/>
</dbReference>
<dbReference type="PANTHER" id="PTHR11471:SF24">
    <property type="entry name" value="TUMOR NECROSIS FACTOR LIGAND SUPERFAMILY MEMBER 15"/>
    <property type="match status" value="1"/>
</dbReference>
<feature type="transmembrane region" description="Helical" evidence="5">
    <location>
        <begin position="47"/>
        <end position="71"/>
    </location>
</feature>
<reference evidence="7" key="1">
    <citation type="submission" date="2025-08" db="UniProtKB">
        <authorList>
            <consortium name="Ensembl"/>
        </authorList>
    </citation>
    <scope>IDENTIFICATION</scope>
</reference>
<dbReference type="GO" id="GO:0005125">
    <property type="term" value="F:cytokine activity"/>
    <property type="evidence" value="ECO:0007669"/>
    <property type="project" value="UniProtKB-KW"/>
</dbReference>
<dbReference type="GeneTree" id="ENSGT00940000171469"/>
<feature type="transmembrane region" description="Helical" evidence="5">
    <location>
        <begin position="83"/>
        <end position="104"/>
    </location>
</feature>
<evidence type="ECO:0000259" key="6">
    <source>
        <dbReference type="PROSITE" id="PS50049"/>
    </source>
</evidence>
<evidence type="ECO:0000256" key="1">
    <source>
        <dbReference type="ARBA" id="ARBA00004370"/>
    </source>
</evidence>
<reference evidence="7" key="2">
    <citation type="submission" date="2025-09" db="UniProtKB">
        <authorList>
            <consortium name="Ensembl"/>
        </authorList>
    </citation>
    <scope>IDENTIFICATION</scope>
</reference>
<keyword evidence="5" id="KW-1133">Transmembrane helix</keyword>
<name>A0A3B3CT40_ORYME</name>
<dbReference type="Ensembl" id="ENSOMET00000030296.1">
    <property type="protein sequence ID" value="ENSOMEP00000020761.1"/>
    <property type="gene ID" value="ENSOMEG00000022657.1"/>
</dbReference>
<keyword evidence="5" id="KW-0812">Transmembrane</keyword>
<evidence type="ECO:0000256" key="2">
    <source>
        <dbReference type="ARBA" id="ARBA00008670"/>
    </source>
</evidence>
<dbReference type="GO" id="GO:0016020">
    <property type="term" value="C:membrane"/>
    <property type="evidence" value="ECO:0007669"/>
    <property type="project" value="UniProtKB-SubCell"/>
</dbReference>
<keyword evidence="8" id="KW-1185">Reference proteome</keyword>
<dbReference type="AlphaFoldDB" id="A0A3B3CT40"/>
<dbReference type="InterPro" id="IPR008983">
    <property type="entry name" value="Tumour_necrosis_fac-like_dom"/>
</dbReference>
<dbReference type="PANTHER" id="PTHR11471">
    <property type="entry name" value="TUMOR NECROSIS FACTOR FAMILY MEMBER"/>
    <property type="match status" value="1"/>
</dbReference>
<comment type="subcellular location">
    <subcellularLocation>
        <location evidence="1">Membrane</location>
    </subcellularLocation>
</comment>